<accession>A0AAV2A227</accession>
<comment type="caution">
    <text evidence="5">The sequence shown here is derived from an EMBL/GenBank/DDBJ whole genome shotgun (WGS) entry which is preliminary data.</text>
</comment>
<keyword evidence="6" id="KW-1185">Reference proteome</keyword>
<dbReference type="Pfam" id="PF00076">
    <property type="entry name" value="RRM_1"/>
    <property type="match status" value="2"/>
</dbReference>
<dbReference type="GO" id="GO:0003723">
    <property type="term" value="F:RNA binding"/>
    <property type="evidence" value="ECO:0007669"/>
    <property type="project" value="UniProtKB-UniRule"/>
</dbReference>
<evidence type="ECO:0000256" key="3">
    <source>
        <dbReference type="SAM" id="MobiDB-lite"/>
    </source>
</evidence>
<organism evidence="5 6">
    <name type="scientific">Larinioides sclopetarius</name>
    <dbReference type="NCBI Taxonomy" id="280406"/>
    <lineage>
        <taxon>Eukaryota</taxon>
        <taxon>Metazoa</taxon>
        <taxon>Ecdysozoa</taxon>
        <taxon>Arthropoda</taxon>
        <taxon>Chelicerata</taxon>
        <taxon>Arachnida</taxon>
        <taxon>Araneae</taxon>
        <taxon>Araneomorphae</taxon>
        <taxon>Entelegynae</taxon>
        <taxon>Araneoidea</taxon>
        <taxon>Araneidae</taxon>
        <taxon>Larinioides</taxon>
    </lineage>
</organism>
<gene>
    <name evidence="5" type="ORF">LARSCL_LOCUS9574</name>
</gene>
<dbReference type="InterPro" id="IPR051847">
    <property type="entry name" value="RNA_proc/Spliceosome_comp"/>
</dbReference>
<dbReference type="CDD" id="cd00590">
    <property type="entry name" value="RRM_SF"/>
    <property type="match status" value="1"/>
</dbReference>
<name>A0AAV2A227_9ARAC</name>
<dbReference type="GO" id="GO:0071013">
    <property type="term" value="C:catalytic step 2 spliceosome"/>
    <property type="evidence" value="ECO:0007669"/>
    <property type="project" value="TreeGrafter"/>
</dbReference>
<evidence type="ECO:0000259" key="4">
    <source>
        <dbReference type="PROSITE" id="PS50102"/>
    </source>
</evidence>
<feature type="domain" description="RRM" evidence="4">
    <location>
        <begin position="309"/>
        <end position="387"/>
    </location>
</feature>
<dbReference type="GO" id="GO:0005686">
    <property type="term" value="C:U2 snRNP"/>
    <property type="evidence" value="ECO:0007669"/>
    <property type="project" value="TreeGrafter"/>
</dbReference>
<dbReference type="GO" id="GO:0000398">
    <property type="term" value="P:mRNA splicing, via spliceosome"/>
    <property type="evidence" value="ECO:0007669"/>
    <property type="project" value="TreeGrafter"/>
</dbReference>
<dbReference type="SUPFAM" id="SSF54928">
    <property type="entry name" value="RNA-binding domain, RBD"/>
    <property type="match status" value="1"/>
</dbReference>
<keyword evidence="1 2" id="KW-0694">RNA-binding</keyword>
<dbReference type="Gene3D" id="3.30.70.330">
    <property type="match status" value="2"/>
</dbReference>
<evidence type="ECO:0000313" key="6">
    <source>
        <dbReference type="Proteomes" id="UP001497382"/>
    </source>
</evidence>
<feature type="compositionally biased region" description="Polar residues" evidence="3">
    <location>
        <begin position="102"/>
        <end position="113"/>
    </location>
</feature>
<dbReference type="InterPro" id="IPR012677">
    <property type="entry name" value="Nucleotide-bd_a/b_plait_sf"/>
</dbReference>
<dbReference type="Proteomes" id="UP001497382">
    <property type="component" value="Unassembled WGS sequence"/>
</dbReference>
<feature type="compositionally biased region" description="Polar residues" evidence="3">
    <location>
        <begin position="130"/>
        <end position="139"/>
    </location>
</feature>
<dbReference type="EMBL" id="CAXIEN010000108">
    <property type="protein sequence ID" value="CAL1278065.1"/>
    <property type="molecule type" value="Genomic_DNA"/>
</dbReference>
<dbReference type="InterPro" id="IPR000504">
    <property type="entry name" value="RRM_dom"/>
</dbReference>
<reference evidence="5 6" key="1">
    <citation type="submission" date="2024-04" db="EMBL/GenBank/DDBJ databases">
        <authorList>
            <person name="Rising A."/>
            <person name="Reimegard J."/>
            <person name="Sonavane S."/>
            <person name="Akerstrom W."/>
            <person name="Nylinder S."/>
            <person name="Hedman E."/>
            <person name="Kallberg Y."/>
        </authorList>
    </citation>
    <scope>NUCLEOTIDE SEQUENCE [LARGE SCALE GENOMIC DNA]</scope>
</reference>
<evidence type="ECO:0000256" key="1">
    <source>
        <dbReference type="ARBA" id="ARBA00022884"/>
    </source>
</evidence>
<protein>
    <recommendedName>
        <fullName evidence="4">RRM domain-containing protein</fullName>
    </recommendedName>
</protein>
<dbReference type="AlphaFoldDB" id="A0AAV2A227"/>
<feature type="compositionally biased region" description="Polar residues" evidence="3">
    <location>
        <begin position="207"/>
        <end position="216"/>
    </location>
</feature>
<dbReference type="PROSITE" id="PS50102">
    <property type="entry name" value="RRM"/>
    <property type="match status" value="2"/>
</dbReference>
<proteinExistence type="predicted"/>
<feature type="compositionally biased region" description="Low complexity" evidence="3">
    <location>
        <begin position="119"/>
        <end position="129"/>
    </location>
</feature>
<feature type="compositionally biased region" description="Low complexity" evidence="3">
    <location>
        <begin position="179"/>
        <end position="192"/>
    </location>
</feature>
<dbReference type="InterPro" id="IPR035979">
    <property type="entry name" value="RBD_domain_sf"/>
</dbReference>
<dbReference type="PANTHER" id="PTHR45880">
    <property type="entry name" value="RNA-BINDING MOTIF PROTEIN, X-LINKED 2"/>
    <property type="match status" value="1"/>
</dbReference>
<sequence>MSHKIYVGNYPLSFVEDDVLNLFQDFEGIELVGFFRNKNKCYSFLHCISERQLIEIVANLNDIDVCGRNLIVRAADENLHKRIQKSISKYGAVNVHPRNTCDVSNSTSVSGNNEIFGHSNTRSSNQSSSPQAGNFYSKNNAHKKYDMGPTNTGYSANSKRFYKQNEGNSNNYESHDYSAHSSESNYSSPQNSHYFQNSFNAGREGNETSYSQNASGSEKKKPDLNINPQDTFSRFSKSKTDASGHYKTMNERFDSYKKNVMHSRENSASAGHRATNLSEEYQTRQGNASGSSLETVHNQPHAEEFNNLSFVSVVNFPLYLPTRDLYKLFSDFNPIKVFIVCNEPRMDKTPTEAIICFESEKEATDAILTLDNTVYRGRVIIVTDAVDMSLVSELLSFG</sequence>
<dbReference type="PANTHER" id="PTHR45880:SF1">
    <property type="entry name" value="RNA-BINDING MOTIF PROTEIN, X-LINKED 2"/>
    <property type="match status" value="1"/>
</dbReference>
<evidence type="ECO:0000313" key="5">
    <source>
        <dbReference type="EMBL" id="CAL1278065.1"/>
    </source>
</evidence>
<feature type="domain" description="RRM" evidence="4">
    <location>
        <begin position="3"/>
        <end position="77"/>
    </location>
</feature>
<evidence type="ECO:0000256" key="2">
    <source>
        <dbReference type="PROSITE-ProRule" id="PRU00176"/>
    </source>
</evidence>
<dbReference type="GO" id="GO:0071011">
    <property type="term" value="C:precatalytic spliceosome"/>
    <property type="evidence" value="ECO:0007669"/>
    <property type="project" value="TreeGrafter"/>
</dbReference>
<feature type="compositionally biased region" description="Polar residues" evidence="3">
    <location>
        <begin position="226"/>
        <end position="235"/>
    </location>
</feature>
<feature type="region of interest" description="Disordered" evidence="3">
    <location>
        <begin position="102"/>
        <end position="244"/>
    </location>
</feature>
<dbReference type="SMART" id="SM00360">
    <property type="entry name" value="RRM"/>
    <property type="match status" value="2"/>
</dbReference>
<feature type="compositionally biased region" description="Polar residues" evidence="3">
    <location>
        <begin position="149"/>
        <end position="158"/>
    </location>
</feature>